<evidence type="ECO:0000256" key="5">
    <source>
        <dbReference type="ARBA" id="ARBA00022454"/>
    </source>
</evidence>
<dbReference type="InParanoid" id="A0A168SK05"/>
<dbReference type="GO" id="GO:0007076">
    <property type="term" value="P:mitotic chromosome condensation"/>
    <property type="evidence" value="ECO:0007669"/>
    <property type="project" value="InterPro"/>
</dbReference>
<reference evidence="13" key="1">
    <citation type="submission" date="2016-04" db="EMBL/GenBank/DDBJ databases">
        <authorList>
            <person name="Evans L.H."/>
            <person name="Alamgir A."/>
            <person name="Owens N."/>
            <person name="Weber N.D."/>
            <person name="Virtaneva K."/>
            <person name="Barbian K."/>
            <person name="Babar A."/>
            <person name="Rosenke K."/>
        </authorList>
    </citation>
    <scope>NUCLEOTIDE SEQUENCE [LARGE SCALE GENOMIC DNA]</scope>
    <source>
        <strain evidence="13">CBS 101.48</strain>
    </source>
</reference>
<evidence type="ECO:0000256" key="1">
    <source>
        <dbReference type="ARBA" id="ARBA00004286"/>
    </source>
</evidence>
<feature type="compositionally biased region" description="Acidic residues" evidence="12">
    <location>
        <begin position="406"/>
        <end position="417"/>
    </location>
</feature>
<dbReference type="EMBL" id="LT554895">
    <property type="protein sequence ID" value="SAM08540.1"/>
    <property type="molecule type" value="Genomic_DNA"/>
</dbReference>
<sequence length="829" mass="92746">MTRPPPASSPTASATTPTPSNAGSGSMHKKRARNEHSHGNNRERLTRDVLARQNMNVSTMPIQLPVVPTVTPEQMYSNFEEWIKMATDNKINAKNSWNFALIDYFHEMTFIREGDSINFQRASCTLDGCVKIYTSRVDSVATETGKLLTGLANHSKDGNADDGDQDGEDGVQERRVRRRVSELSCYIPNKRPTDTHLYTNQAQRSEATLLKDFTSLALKKLDVDFAVDPLFKKTSADFDEGGARGLLLNHLNLDQDCKIIFDSSDARPEDDDDVDTTPADNATIDTIAATNDNDDDDDNDNDSDDSEDNNDEMDLDAAHALFDNQIAMGSQLITMDDLAEQDYSAQESIDITTLKAKMRLDTLFDELKICPSLHDVNFFTADTISIPGLDGDDKQDDNMHGADNTMEGDDQNNDPMEDYGFDFDFGDDGGDVNDQELMDPFADAADGDDMGNEGEAALDAHNNDNNAETDLVTTISANQENELLSYFDTTLSKNWAGPEHWKLRKPKASKFYSIPEINPDETTAAERTQKKAAKVSFTIDFLDGEDVSADDIFSNKRGASITLGHTKDHLTYLLPDDEHFSSKQLLRYFMKPIFSVTRWKNNSSSNSRNKPGDGIETARSGADDVFDTNQGPDVEYWANQETDEQYVEMDFGDDDLGFDFNDDTQYDETATQDDGYNQDEFNMIANDESTIYDDQLITGTQVKKTKTPYVNYAKTAKRVDVRKLKDNLWKALTIDPTDGGKVNKDGKVYGERRFSDVLQDLKKMYPPKIMKDISVPFCFICVLHLANEQNLMITGLDQIGGDDLVLGDDEAPWMSNEHMLNEIKIIQVS</sequence>
<evidence type="ECO:0000256" key="12">
    <source>
        <dbReference type="SAM" id="MobiDB-lite"/>
    </source>
</evidence>
<accession>A0A168SK05</accession>
<gene>
    <name evidence="13" type="primary">ABSGL_14203.1 scaffold 14385</name>
</gene>
<comment type="similarity">
    <text evidence="3 11">Belongs to the CND2 (condensin subunit 2) family.</text>
</comment>
<keyword evidence="6" id="KW-0963">Cytoplasm</keyword>
<dbReference type="PANTHER" id="PTHR13108:SF9">
    <property type="entry name" value="CONDENSIN COMPLEX SUBUNIT 2"/>
    <property type="match status" value="1"/>
</dbReference>
<feature type="region of interest" description="Disordered" evidence="12">
    <location>
        <begin position="392"/>
        <end position="417"/>
    </location>
</feature>
<keyword evidence="10 11" id="KW-0131">Cell cycle</keyword>
<proteinExistence type="inferred from homology"/>
<evidence type="ECO:0000256" key="11">
    <source>
        <dbReference type="PIRNR" id="PIRNR017126"/>
    </source>
</evidence>
<evidence type="ECO:0000313" key="13">
    <source>
        <dbReference type="EMBL" id="SAM08540.1"/>
    </source>
</evidence>
<dbReference type="PIRSF" id="PIRSF017126">
    <property type="entry name" value="Condensin_H"/>
    <property type="match status" value="1"/>
</dbReference>
<name>A0A168SK05_ABSGL</name>
<feature type="region of interest" description="Disordered" evidence="12">
    <location>
        <begin position="1"/>
        <end position="46"/>
    </location>
</feature>
<keyword evidence="7 11" id="KW-0132">Cell division</keyword>
<dbReference type="OMA" id="FRKTCAD"/>
<evidence type="ECO:0000256" key="7">
    <source>
        <dbReference type="ARBA" id="ARBA00022618"/>
    </source>
</evidence>
<evidence type="ECO:0000256" key="9">
    <source>
        <dbReference type="ARBA" id="ARBA00023067"/>
    </source>
</evidence>
<dbReference type="FunCoup" id="A0A168SK05">
    <property type="interactions" value="746"/>
</dbReference>
<dbReference type="GO" id="GO:0005737">
    <property type="term" value="C:cytoplasm"/>
    <property type="evidence" value="ECO:0007669"/>
    <property type="project" value="UniProtKB-SubCell"/>
</dbReference>
<evidence type="ECO:0000256" key="8">
    <source>
        <dbReference type="ARBA" id="ARBA00022776"/>
    </source>
</evidence>
<feature type="compositionally biased region" description="Basic and acidic residues" evidence="12">
    <location>
        <begin position="34"/>
        <end position="46"/>
    </location>
</feature>
<keyword evidence="14" id="KW-1185">Reference proteome</keyword>
<keyword evidence="8 11" id="KW-0498">Mitosis</keyword>
<dbReference type="Proteomes" id="UP000078561">
    <property type="component" value="Unassembled WGS sequence"/>
</dbReference>
<dbReference type="InterPro" id="IPR022816">
    <property type="entry name" value="Condensin_barren_su2"/>
</dbReference>
<evidence type="ECO:0000256" key="3">
    <source>
        <dbReference type="ARBA" id="ARBA00009471"/>
    </source>
</evidence>
<feature type="compositionally biased region" description="Acidic residues" evidence="12">
    <location>
        <begin position="160"/>
        <end position="170"/>
    </location>
</feature>
<dbReference type="GO" id="GO:0000796">
    <property type="term" value="C:condensin complex"/>
    <property type="evidence" value="ECO:0007669"/>
    <property type="project" value="InterPro"/>
</dbReference>
<dbReference type="Pfam" id="PF05786">
    <property type="entry name" value="Cnd2"/>
    <property type="match status" value="1"/>
</dbReference>
<comment type="subcellular location">
    <subcellularLocation>
        <location evidence="1">Chromosome</location>
    </subcellularLocation>
    <subcellularLocation>
        <location evidence="2">Cytoplasm</location>
    </subcellularLocation>
</comment>
<dbReference type="AlphaFoldDB" id="A0A168SK05"/>
<feature type="compositionally biased region" description="Low complexity" evidence="12">
    <location>
        <begin position="276"/>
        <end position="291"/>
    </location>
</feature>
<feature type="region of interest" description="Disordered" evidence="12">
    <location>
        <begin position="151"/>
        <end position="177"/>
    </location>
</feature>
<feature type="compositionally biased region" description="Acidic residues" evidence="12">
    <location>
        <begin position="292"/>
        <end position="311"/>
    </location>
</feature>
<keyword evidence="9 11" id="KW-0226">DNA condensation</keyword>
<comment type="function">
    <text evidence="11">Regulatory subunit of the condensin complex, a complex required for conversion of interphase chromatin into mitotic-like condense chromosomes.</text>
</comment>
<dbReference type="PANTHER" id="PTHR13108">
    <property type="entry name" value="CONDENSIN COMPLEX SUBUNIT 2"/>
    <property type="match status" value="1"/>
</dbReference>
<feature type="compositionally biased region" description="Low complexity" evidence="12">
    <location>
        <begin position="9"/>
        <end position="20"/>
    </location>
</feature>
<dbReference type="GO" id="GO:0051301">
    <property type="term" value="P:cell division"/>
    <property type="evidence" value="ECO:0007669"/>
    <property type="project" value="UniProtKB-KW"/>
</dbReference>
<evidence type="ECO:0000256" key="2">
    <source>
        <dbReference type="ARBA" id="ARBA00004496"/>
    </source>
</evidence>
<evidence type="ECO:0000313" key="14">
    <source>
        <dbReference type="Proteomes" id="UP000078561"/>
    </source>
</evidence>
<dbReference type="STRING" id="4829.A0A168SK05"/>
<organism evidence="13">
    <name type="scientific">Absidia glauca</name>
    <name type="common">Pin mould</name>
    <dbReference type="NCBI Taxonomy" id="4829"/>
    <lineage>
        <taxon>Eukaryota</taxon>
        <taxon>Fungi</taxon>
        <taxon>Fungi incertae sedis</taxon>
        <taxon>Mucoromycota</taxon>
        <taxon>Mucoromycotina</taxon>
        <taxon>Mucoromycetes</taxon>
        <taxon>Mucorales</taxon>
        <taxon>Cunninghamellaceae</taxon>
        <taxon>Absidia</taxon>
    </lineage>
</organism>
<feature type="region of interest" description="Disordered" evidence="12">
    <location>
        <begin position="264"/>
        <end position="311"/>
    </location>
</feature>
<evidence type="ECO:0000256" key="4">
    <source>
        <dbReference type="ARBA" id="ARBA00016065"/>
    </source>
</evidence>
<keyword evidence="5" id="KW-0158">Chromosome</keyword>
<evidence type="ECO:0000256" key="6">
    <source>
        <dbReference type="ARBA" id="ARBA00022490"/>
    </source>
</evidence>
<feature type="region of interest" description="Disordered" evidence="12">
    <location>
        <begin position="600"/>
        <end position="630"/>
    </location>
</feature>
<dbReference type="GO" id="GO:0003682">
    <property type="term" value="F:chromatin binding"/>
    <property type="evidence" value="ECO:0007669"/>
    <property type="project" value="TreeGrafter"/>
</dbReference>
<dbReference type="OrthoDB" id="362021at2759"/>
<protein>
    <recommendedName>
        <fullName evidence="4 11">Condensin complex subunit 2</fullName>
    </recommendedName>
</protein>
<evidence type="ECO:0000256" key="10">
    <source>
        <dbReference type="ARBA" id="ARBA00023306"/>
    </source>
</evidence>